<proteinExistence type="predicted"/>
<dbReference type="Proteomes" id="UP000324222">
    <property type="component" value="Unassembled WGS sequence"/>
</dbReference>
<gene>
    <name evidence="1" type="ORF">E2C01_094200</name>
</gene>
<comment type="caution">
    <text evidence="1">The sequence shown here is derived from an EMBL/GenBank/DDBJ whole genome shotgun (WGS) entry which is preliminary data.</text>
</comment>
<dbReference type="AlphaFoldDB" id="A0A5B7K063"/>
<evidence type="ECO:0000313" key="1">
    <source>
        <dbReference type="EMBL" id="MPC98817.1"/>
    </source>
</evidence>
<sequence length="63" mass="6788">MATVVQCLAVPACVCARGRNEASSIVQSVVYGVDKVHDINFLRRGDPPSKSSHCRIPVTTPHL</sequence>
<reference evidence="1 2" key="1">
    <citation type="submission" date="2019-05" db="EMBL/GenBank/DDBJ databases">
        <title>Another draft genome of Portunus trituberculatus and its Hox gene families provides insights of decapod evolution.</title>
        <authorList>
            <person name="Jeong J.-H."/>
            <person name="Song I."/>
            <person name="Kim S."/>
            <person name="Choi T."/>
            <person name="Kim D."/>
            <person name="Ryu S."/>
            <person name="Kim W."/>
        </authorList>
    </citation>
    <scope>NUCLEOTIDE SEQUENCE [LARGE SCALE GENOMIC DNA]</scope>
    <source>
        <tissue evidence="1">Muscle</tissue>
    </source>
</reference>
<protein>
    <submittedName>
        <fullName evidence="1">Uncharacterized protein</fullName>
    </submittedName>
</protein>
<keyword evidence="2" id="KW-1185">Reference proteome</keyword>
<accession>A0A5B7K063</accession>
<name>A0A5B7K063_PORTR</name>
<organism evidence="1 2">
    <name type="scientific">Portunus trituberculatus</name>
    <name type="common">Swimming crab</name>
    <name type="synonym">Neptunus trituberculatus</name>
    <dbReference type="NCBI Taxonomy" id="210409"/>
    <lineage>
        <taxon>Eukaryota</taxon>
        <taxon>Metazoa</taxon>
        <taxon>Ecdysozoa</taxon>
        <taxon>Arthropoda</taxon>
        <taxon>Crustacea</taxon>
        <taxon>Multicrustacea</taxon>
        <taxon>Malacostraca</taxon>
        <taxon>Eumalacostraca</taxon>
        <taxon>Eucarida</taxon>
        <taxon>Decapoda</taxon>
        <taxon>Pleocyemata</taxon>
        <taxon>Brachyura</taxon>
        <taxon>Eubrachyura</taxon>
        <taxon>Portunoidea</taxon>
        <taxon>Portunidae</taxon>
        <taxon>Portuninae</taxon>
        <taxon>Portunus</taxon>
    </lineage>
</organism>
<dbReference type="EMBL" id="VSRR010115715">
    <property type="protein sequence ID" value="MPC98817.1"/>
    <property type="molecule type" value="Genomic_DNA"/>
</dbReference>
<evidence type="ECO:0000313" key="2">
    <source>
        <dbReference type="Proteomes" id="UP000324222"/>
    </source>
</evidence>